<dbReference type="Gene3D" id="3.30.530.20">
    <property type="match status" value="1"/>
</dbReference>
<gene>
    <name evidence="1" type="ORF">ACFQDO_06085</name>
</gene>
<organism evidence="1 2">
    <name type="scientific">Angustibacter luteus</name>
    <dbReference type="NCBI Taxonomy" id="658456"/>
    <lineage>
        <taxon>Bacteria</taxon>
        <taxon>Bacillati</taxon>
        <taxon>Actinomycetota</taxon>
        <taxon>Actinomycetes</taxon>
        <taxon>Kineosporiales</taxon>
        <taxon>Kineosporiaceae</taxon>
    </lineage>
</organism>
<dbReference type="Proteomes" id="UP001596189">
    <property type="component" value="Unassembled WGS sequence"/>
</dbReference>
<sequence length="147" mass="15621">MAEASVTVSASPERLFEVLSDGWQFAGWVVGSANVRAVETGWPRPGSRLHHAVGVWPATLKGETTVEVCQAPTHLALLARGRPLGEARVDLRLARTAAGTVVTMGEVPVSGPGKWAQNPLLDSLLHARIVESLRRLAALAEHPEVPA</sequence>
<evidence type="ECO:0000313" key="2">
    <source>
        <dbReference type="Proteomes" id="UP001596189"/>
    </source>
</evidence>
<comment type="caution">
    <text evidence="1">The sequence shown here is derived from an EMBL/GenBank/DDBJ whole genome shotgun (WGS) entry which is preliminary data.</text>
</comment>
<keyword evidence="2" id="KW-1185">Reference proteome</keyword>
<protein>
    <submittedName>
        <fullName evidence="1">SRPBCC family protein</fullName>
    </submittedName>
</protein>
<dbReference type="EMBL" id="JBHSRD010000003">
    <property type="protein sequence ID" value="MFC6006697.1"/>
    <property type="molecule type" value="Genomic_DNA"/>
</dbReference>
<reference evidence="2" key="1">
    <citation type="journal article" date="2019" name="Int. J. Syst. Evol. Microbiol.">
        <title>The Global Catalogue of Microorganisms (GCM) 10K type strain sequencing project: providing services to taxonomists for standard genome sequencing and annotation.</title>
        <authorList>
            <consortium name="The Broad Institute Genomics Platform"/>
            <consortium name="The Broad Institute Genome Sequencing Center for Infectious Disease"/>
            <person name="Wu L."/>
            <person name="Ma J."/>
        </authorList>
    </citation>
    <scope>NUCLEOTIDE SEQUENCE [LARGE SCALE GENOMIC DNA]</scope>
    <source>
        <strain evidence="2">KACC 14249</strain>
    </source>
</reference>
<dbReference type="SUPFAM" id="SSF55961">
    <property type="entry name" value="Bet v1-like"/>
    <property type="match status" value="1"/>
</dbReference>
<dbReference type="InterPro" id="IPR023393">
    <property type="entry name" value="START-like_dom_sf"/>
</dbReference>
<dbReference type="InterPro" id="IPR019587">
    <property type="entry name" value="Polyketide_cyclase/dehydratase"/>
</dbReference>
<evidence type="ECO:0000313" key="1">
    <source>
        <dbReference type="EMBL" id="MFC6006697.1"/>
    </source>
</evidence>
<proteinExistence type="predicted"/>
<name>A0ABW1JCP9_9ACTN</name>
<accession>A0ABW1JCP9</accession>
<dbReference type="RefSeq" id="WP_345718174.1">
    <property type="nucleotide sequence ID" value="NZ_BAABFP010000008.1"/>
</dbReference>
<dbReference type="Pfam" id="PF10604">
    <property type="entry name" value="Polyketide_cyc2"/>
    <property type="match status" value="1"/>
</dbReference>
<dbReference type="CDD" id="cd07812">
    <property type="entry name" value="SRPBCC"/>
    <property type="match status" value="1"/>
</dbReference>